<keyword evidence="6 8" id="KW-0472">Membrane</keyword>
<organism evidence="10 11">
    <name type="scientific">Streptomyces triculaminicus</name>
    <dbReference type="NCBI Taxonomy" id="2816232"/>
    <lineage>
        <taxon>Bacteria</taxon>
        <taxon>Bacillati</taxon>
        <taxon>Actinomycetota</taxon>
        <taxon>Actinomycetes</taxon>
        <taxon>Kitasatosporales</taxon>
        <taxon>Streptomycetaceae</taxon>
        <taxon>Streptomyces</taxon>
    </lineage>
</organism>
<feature type="transmembrane region" description="Helical" evidence="8">
    <location>
        <begin position="691"/>
        <end position="713"/>
    </location>
</feature>
<evidence type="ECO:0000313" key="10">
    <source>
        <dbReference type="EMBL" id="MBO0654106.1"/>
    </source>
</evidence>
<dbReference type="PANTHER" id="PTHR33406:SF11">
    <property type="entry name" value="MEMBRANE PROTEIN SCO6666-RELATED"/>
    <property type="match status" value="1"/>
</dbReference>
<feature type="transmembrane region" description="Helical" evidence="8">
    <location>
        <begin position="622"/>
        <end position="641"/>
    </location>
</feature>
<dbReference type="PANTHER" id="PTHR33406">
    <property type="entry name" value="MEMBRANE PROTEIN MJ1562-RELATED"/>
    <property type="match status" value="1"/>
</dbReference>
<feature type="transmembrane region" description="Helical" evidence="8">
    <location>
        <begin position="313"/>
        <end position="339"/>
    </location>
</feature>
<feature type="transmembrane region" description="Helical" evidence="8">
    <location>
        <begin position="653"/>
        <end position="671"/>
    </location>
</feature>
<dbReference type="Proteomes" id="UP000664781">
    <property type="component" value="Unassembled WGS sequence"/>
</dbReference>
<evidence type="ECO:0000256" key="5">
    <source>
        <dbReference type="ARBA" id="ARBA00022989"/>
    </source>
</evidence>
<evidence type="ECO:0000256" key="6">
    <source>
        <dbReference type="ARBA" id="ARBA00023136"/>
    </source>
</evidence>
<feature type="transmembrane region" description="Helical" evidence="8">
    <location>
        <begin position="772"/>
        <end position="793"/>
    </location>
</feature>
<keyword evidence="3" id="KW-1003">Cell membrane</keyword>
<evidence type="ECO:0000256" key="2">
    <source>
        <dbReference type="ARBA" id="ARBA00010157"/>
    </source>
</evidence>
<dbReference type="GO" id="GO:0005886">
    <property type="term" value="C:plasma membrane"/>
    <property type="evidence" value="ECO:0007669"/>
    <property type="project" value="UniProtKB-SubCell"/>
</dbReference>
<feature type="transmembrane region" description="Helical" evidence="8">
    <location>
        <begin position="210"/>
        <end position="230"/>
    </location>
</feature>
<feature type="transmembrane region" description="Helical" evidence="8">
    <location>
        <begin position="377"/>
        <end position="396"/>
    </location>
</feature>
<feature type="transmembrane region" description="Helical" evidence="8">
    <location>
        <begin position="183"/>
        <end position="203"/>
    </location>
</feature>
<comment type="subcellular location">
    <subcellularLocation>
        <location evidence="1">Cell membrane</location>
        <topology evidence="1">Multi-pass membrane protein</topology>
    </subcellularLocation>
</comment>
<evidence type="ECO:0000259" key="9">
    <source>
        <dbReference type="Pfam" id="PF03176"/>
    </source>
</evidence>
<dbReference type="InterPro" id="IPR004869">
    <property type="entry name" value="MMPL_dom"/>
</dbReference>
<proteinExistence type="inferred from homology"/>
<dbReference type="InterPro" id="IPR050545">
    <property type="entry name" value="Mycobact_MmpL"/>
</dbReference>
<evidence type="ECO:0000256" key="7">
    <source>
        <dbReference type="SAM" id="MobiDB-lite"/>
    </source>
</evidence>
<evidence type="ECO:0000256" key="1">
    <source>
        <dbReference type="ARBA" id="ARBA00004651"/>
    </source>
</evidence>
<comment type="similarity">
    <text evidence="2">Belongs to the resistance-nodulation-cell division (RND) (TC 2.A.6) family. MmpL subfamily.</text>
</comment>
<dbReference type="RefSeq" id="WP_207247484.1">
    <property type="nucleotide sequence ID" value="NZ_JAFMOF010000002.1"/>
</dbReference>
<reference evidence="10" key="1">
    <citation type="submission" date="2021-03" db="EMBL/GenBank/DDBJ databases">
        <title>Streptomyces strains.</title>
        <authorList>
            <person name="Lund M.B."/>
            <person name="Toerring T."/>
        </authorList>
    </citation>
    <scope>NUCLEOTIDE SEQUENCE</scope>
    <source>
        <strain evidence="10">JCM 4242</strain>
    </source>
</reference>
<evidence type="ECO:0000256" key="3">
    <source>
        <dbReference type="ARBA" id="ARBA00022475"/>
    </source>
</evidence>
<feature type="region of interest" description="Disordered" evidence="7">
    <location>
        <begin position="446"/>
        <end position="520"/>
    </location>
</feature>
<keyword evidence="11" id="KW-1185">Reference proteome</keyword>
<comment type="caution">
    <text evidence="10">The sequence shown here is derived from an EMBL/GenBank/DDBJ whole genome shotgun (WGS) entry which is preliminary data.</text>
</comment>
<gene>
    <name evidence="10" type="ORF">J1792_15385</name>
</gene>
<dbReference type="AlphaFoldDB" id="A0A939FL19"/>
<feature type="transmembrane region" description="Helical" evidence="8">
    <location>
        <begin position="236"/>
        <end position="260"/>
    </location>
</feature>
<accession>A0A939FL19</accession>
<evidence type="ECO:0000313" key="11">
    <source>
        <dbReference type="Proteomes" id="UP000664781"/>
    </source>
</evidence>
<dbReference type="SUPFAM" id="SSF82866">
    <property type="entry name" value="Multidrug efflux transporter AcrB transmembrane domain"/>
    <property type="match status" value="2"/>
</dbReference>
<dbReference type="EMBL" id="JAFMOF010000002">
    <property type="protein sequence ID" value="MBO0654106.1"/>
    <property type="molecule type" value="Genomic_DNA"/>
</dbReference>
<dbReference type="Gene3D" id="1.20.1640.10">
    <property type="entry name" value="Multidrug efflux transporter AcrB transmembrane domain"/>
    <property type="match status" value="2"/>
</dbReference>
<protein>
    <submittedName>
        <fullName evidence="10">MMPL family transporter</fullName>
    </submittedName>
</protein>
<feature type="transmembrane region" description="Helical" evidence="8">
    <location>
        <begin position="744"/>
        <end position="766"/>
    </location>
</feature>
<name>A0A939FL19_9ACTN</name>
<feature type="domain" description="Membrane transport protein MMPL" evidence="9">
    <location>
        <begin position="52"/>
        <end position="378"/>
    </location>
</feature>
<dbReference type="Pfam" id="PF03176">
    <property type="entry name" value="MMPL"/>
    <property type="match status" value="2"/>
</dbReference>
<feature type="transmembrane region" description="Helical" evidence="8">
    <location>
        <begin position="287"/>
        <end position="307"/>
    </location>
</feature>
<evidence type="ECO:0000256" key="4">
    <source>
        <dbReference type="ARBA" id="ARBA00022692"/>
    </source>
</evidence>
<keyword evidence="4 8" id="KW-0812">Transmembrane</keyword>
<keyword evidence="5 8" id="KW-1133">Transmembrane helix</keyword>
<sequence length="809" mass="83198">MLLHQPRRPPWTRTAYGTRRRAAVLLVLLGLVALAAAVAGHGVGERLAPGGWTPATAQSTRADAFLAARFGAGQPHLMLLATSKEPVDSPEAARAGRALTDRLTADPRTAWVHGYWPRATPELRGRDGHTAVVAVRFKGDERAVLAAGRAVAASETGRAGPLRVSVAGEAALFSEMERLSTKGALIAEIVVAPVVLLILLWVFGSVVAALLPVAVGAFAVLTTTALLRALSEVMTVSVFVLNIATALGFGLAVDYCLLLVSRCREELADGTSPVRAVERAVRTAGRAVLFSATTIAAVLGTLMVFPLTLTRSLAVGGAAVALCSAAGALLVLPALLVLLGEKVNAWDAFARWRTGPGRPVAEGRWYRLAMWVTRRPVLVTLGTLLLLGLLAAPGAGARFGMYDDRVLPASSPVAQASQRLRQDFAGGSGAAATVVLPHLRVPPVSDASAGTAAVGDASASDASGGTAPAGDTAADGTPGGTAPAGDTAANGTPGGTTSAGTTPAGDGSAAGEPAPAARAGAAAATRVHTYAARLSGLPGVRQVRTATGVYHHGRRIAAAGPWAAGFTGPAGTWLDVTPTSDSPLSPDGRLLTERLREEPAPARALVGGPGARLTDTEQALTGPLPLAMLLTVVATLVLLFLYTRSLLVPVKAVLLNALSLAATFGIIVAVFQQGRLEVLLGHAHGPATTDVVIPAVMFCTAFGLSMDYEVFLLSRILEEHRRGTPTGLAVAVGLQRTGRLFTSAALIFAVVMASLAACDLIMLQFIGFGLAVAVVIDCTLVRALLVPAIMSLAGRANWWPAKRLRRVAE</sequence>
<evidence type="ECO:0000256" key="8">
    <source>
        <dbReference type="SAM" id="Phobius"/>
    </source>
</evidence>
<feature type="domain" description="Membrane transport protein MMPL" evidence="9">
    <location>
        <begin position="598"/>
        <end position="804"/>
    </location>
</feature>